<organism evidence="1 2">
    <name type="scientific">Nitrospira tepida</name>
    <dbReference type="NCBI Taxonomy" id="2973512"/>
    <lineage>
        <taxon>Bacteria</taxon>
        <taxon>Pseudomonadati</taxon>
        <taxon>Nitrospirota</taxon>
        <taxon>Nitrospiria</taxon>
        <taxon>Nitrospirales</taxon>
        <taxon>Nitrospiraceae</taxon>
        <taxon>Nitrospira</taxon>
    </lineage>
</organism>
<dbReference type="EMBL" id="OX365700">
    <property type="protein sequence ID" value="CAI4031797.1"/>
    <property type="molecule type" value="Genomic_DNA"/>
</dbReference>
<proteinExistence type="predicted"/>
<name>A0AA86MZE9_9BACT</name>
<gene>
    <name evidence="1" type="ORF">DNFV4_02216</name>
</gene>
<dbReference type="Proteomes" id="UP001179121">
    <property type="component" value="Chromosome"/>
</dbReference>
<evidence type="ECO:0000313" key="1">
    <source>
        <dbReference type="EMBL" id="CAI4031797.1"/>
    </source>
</evidence>
<reference evidence="1" key="1">
    <citation type="submission" date="2022-10" db="EMBL/GenBank/DDBJ databases">
        <authorList>
            <person name="Koch H."/>
        </authorList>
    </citation>
    <scope>NUCLEOTIDE SEQUENCE</scope>
    <source>
        <strain evidence="1">DNF</strain>
    </source>
</reference>
<dbReference type="KEGG" id="nti:DNFV4_02216"/>
<protein>
    <submittedName>
        <fullName evidence="1">HEPN_RiboL-PSP domain-containing protein</fullName>
    </submittedName>
</protein>
<accession>A0AA86MZE9</accession>
<dbReference type="AlphaFoldDB" id="A0AA86MZE9"/>
<sequence length="223" mass="26225">MSHRFPELNLRRTGRQGDPIARFTIHQFLSQHYINLFTKLEEYLTSEGEQYWADIQKLSRRSAREDLNSWAFATLYPNTVRYAIFISLYNQFEFAMNEACTELEKDYPNDVKLSDLKDKGINRAYTYIKKVVGIPQPFEAASWKKLKDLNALRNLIVHNDSNITDKNRQVEAIKAIERISAWAPVTMQETKVVLSKDFMERVNRFLYEQVQYIGEKLQAAGWE</sequence>
<evidence type="ECO:0000313" key="2">
    <source>
        <dbReference type="Proteomes" id="UP001179121"/>
    </source>
</evidence>
<keyword evidence="2" id="KW-1185">Reference proteome</keyword>